<evidence type="ECO:0000313" key="16">
    <source>
        <dbReference type="EMBL" id="OGZ57593.1"/>
    </source>
</evidence>
<proteinExistence type="inferred from homology"/>
<evidence type="ECO:0000256" key="13">
    <source>
        <dbReference type="HAMAP-Rule" id="MF_01398"/>
    </source>
</evidence>
<evidence type="ECO:0000256" key="11">
    <source>
        <dbReference type="ARBA" id="ARBA00025198"/>
    </source>
</evidence>
<comment type="caution">
    <text evidence="16">The sequence shown here is derived from an EMBL/GenBank/DDBJ whole genome shotgun (WGS) entry which is preliminary data.</text>
</comment>
<dbReference type="SUPFAM" id="SSF81573">
    <property type="entry name" value="F1F0 ATP synthase subunit B, membrane domain"/>
    <property type="match status" value="1"/>
</dbReference>
<accession>A0A1G2H552</accession>
<evidence type="ECO:0000256" key="2">
    <source>
        <dbReference type="ARBA" id="ARBA00022448"/>
    </source>
</evidence>
<keyword evidence="3 13" id="KW-1003">Cell membrane</keyword>
<keyword evidence="4 13" id="KW-0138">CF(0)</keyword>
<evidence type="ECO:0000313" key="17">
    <source>
        <dbReference type="Proteomes" id="UP000177932"/>
    </source>
</evidence>
<protein>
    <recommendedName>
        <fullName evidence="13">ATP synthase subunit b</fullName>
    </recommendedName>
    <alternativeName>
        <fullName evidence="13">ATP synthase F(0) sector subunit b</fullName>
    </alternativeName>
    <alternativeName>
        <fullName evidence="13">ATPase subunit I</fullName>
    </alternativeName>
    <alternativeName>
        <fullName evidence="13">F-type ATPase subunit b</fullName>
        <shortName evidence="13">F-ATPase subunit b</shortName>
    </alternativeName>
</protein>
<evidence type="ECO:0000256" key="15">
    <source>
        <dbReference type="SAM" id="Coils"/>
    </source>
</evidence>
<comment type="subcellular location">
    <subcellularLocation>
        <location evidence="13">Cell membrane</location>
        <topology evidence="13">Single-pass membrane protein</topology>
    </subcellularLocation>
    <subcellularLocation>
        <location evidence="12">Endomembrane system</location>
        <topology evidence="12">Single-pass membrane protein</topology>
    </subcellularLocation>
</comment>
<feature type="coiled-coil region" evidence="15">
    <location>
        <begin position="70"/>
        <end position="104"/>
    </location>
</feature>
<dbReference type="Gene3D" id="6.10.250.1580">
    <property type="match status" value="1"/>
</dbReference>
<dbReference type="Proteomes" id="UP000177932">
    <property type="component" value="Unassembled WGS sequence"/>
</dbReference>
<keyword evidence="10 13" id="KW-0066">ATP synthesis</keyword>
<evidence type="ECO:0000256" key="8">
    <source>
        <dbReference type="ARBA" id="ARBA00023065"/>
    </source>
</evidence>
<organism evidence="16 17">
    <name type="scientific">Candidatus Spechtbacteria bacterium RIFCSPHIGHO2_01_FULL_43_30</name>
    <dbReference type="NCBI Taxonomy" id="1802158"/>
    <lineage>
        <taxon>Bacteria</taxon>
        <taxon>Candidatus Spechtiibacteriota</taxon>
    </lineage>
</organism>
<evidence type="ECO:0000256" key="4">
    <source>
        <dbReference type="ARBA" id="ARBA00022547"/>
    </source>
</evidence>
<dbReference type="NCBIfam" id="TIGR01144">
    <property type="entry name" value="ATP_synt_b"/>
    <property type="match status" value="1"/>
</dbReference>
<keyword evidence="9 13" id="KW-0472">Membrane</keyword>
<sequence>MEELLHNLGIKWQLLLAQIVNFLILLFLLKKFLYKPMLKFMRERRETIERGLKKSELAETQFQEFRKMQAEQLTKTRTEAQKIMEDAKKRAEEAKAQILEEAKIQAEILFSRANKDIELLKNHRLMEAEHELGKMAVQGMEYLLREKISDDKKRELADEAIKNMRINLSNSGALKPAQRHGKI</sequence>
<dbReference type="HAMAP" id="MF_01398">
    <property type="entry name" value="ATP_synth_b_bprime"/>
    <property type="match status" value="1"/>
</dbReference>
<comment type="similarity">
    <text evidence="1 13 14">Belongs to the ATPase B chain family.</text>
</comment>
<dbReference type="GO" id="GO:0046933">
    <property type="term" value="F:proton-transporting ATP synthase activity, rotational mechanism"/>
    <property type="evidence" value="ECO:0007669"/>
    <property type="project" value="UniProtKB-UniRule"/>
</dbReference>
<dbReference type="Pfam" id="PF00430">
    <property type="entry name" value="ATP-synt_B"/>
    <property type="match status" value="1"/>
</dbReference>
<dbReference type="InterPro" id="IPR002146">
    <property type="entry name" value="ATP_synth_b/b'su_bac/chlpt"/>
</dbReference>
<dbReference type="GO" id="GO:0045259">
    <property type="term" value="C:proton-transporting ATP synthase complex"/>
    <property type="evidence" value="ECO:0007669"/>
    <property type="project" value="UniProtKB-KW"/>
</dbReference>
<dbReference type="STRING" id="1802158.A2827_01220"/>
<evidence type="ECO:0000256" key="5">
    <source>
        <dbReference type="ARBA" id="ARBA00022692"/>
    </source>
</evidence>
<dbReference type="GO" id="GO:0046961">
    <property type="term" value="F:proton-transporting ATPase activity, rotational mechanism"/>
    <property type="evidence" value="ECO:0007669"/>
    <property type="project" value="TreeGrafter"/>
</dbReference>
<keyword evidence="15" id="KW-0175">Coiled coil</keyword>
<keyword evidence="7 13" id="KW-1133">Transmembrane helix</keyword>
<keyword evidence="6 13" id="KW-0375">Hydrogen ion transport</keyword>
<dbReference type="GO" id="GO:0012505">
    <property type="term" value="C:endomembrane system"/>
    <property type="evidence" value="ECO:0007669"/>
    <property type="project" value="UniProtKB-SubCell"/>
</dbReference>
<dbReference type="InterPro" id="IPR050059">
    <property type="entry name" value="ATP_synthase_B_chain"/>
</dbReference>
<dbReference type="InterPro" id="IPR005864">
    <property type="entry name" value="ATP_synth_F0_bsu_bac"/>
</dbReference>
<keyword evidence="2 13" id="KW-0813">Transport</keyword>
<gene>
    <name evidence="13" type="primary">atpF</name>
    <name evidence="16" type="ORF">A2827_01220</name>
</gene>
<dbReference type="InterPro" id="IPR028987">
    <property type="entry name" value="ATP_synth_B-like_membr_sf"/>
</dbReference>
<dbReference type="PANTHER" id="PTHR33445">
    <property type="entry name" value="ATP SYNTHASE SUBUNIT B', CHLOROPLASTIC"/>
    <property type="match status" value="1"/>
</dbReference>
<evidence type="ECO:0000256" key="12">
    <source>
        <dbReference type="ARBA" id="ARBA00037847"/>
    </source>
</evidence>
<keyword evidence="8 13" id="KW-0406">Ion transport</keyword>
<evidence type="ECO:0000256" key="10">
    <source>
        <dbReference type="ARBA" id="ARBA00023310"/>
    </source>
</evidence>
<dbReference type="GO" id="GO:0005886">
    <property type="term" value="C:plasma membrane"/>
    <property type="evidence" value="ECO:0007669"/>
    <property type="project" value="UniProtKB-SubCell"/>
</dbReference>
<dbReference type="PANTHER" id="PTHR33445:SF1">
    <property type="entry name" value="ATP SYNTHASE SUBUNIT B"/>
    <property type="match status" value="1"/>
</dbReference>
<evidence type="ECO:0000256" key="14">
    <source>
        <dbReference type="RuleBase" id="RU003848"/>
    </source>
</evidence>
<name>A0A1G2H552_9BACT</name>
<comment type="function">
    <text evidence="11 13">F(1)F(0) ATP synthase produces ATP from ADP in the presence of a proton or sodium gradient. F-type ATPases consist of two structural domains, F(1) containing the extramembraneous catalytic core and F(0) containing the membrane proton channel, linked together by a central stalk and a peripheral stalk. During catalysis, ATP synthesis in the catalytic domain of F(1) is coupled via a rotary mechanism of the central stalk subunits to proton translocation.</text>
</comment>
<feature type="transmembrane region" description="Helical" evidence="13">
    <location>
        <begin position="12"/>
        <end position="34"/>
    </location>
</feature>
<comment type="function">
    <text evidence="13">Component of the F(0) channel, it forms part of the peripheral stalk, linking F(1) to F(0).</text>
</comment>
<dbReference type="CDD" id="cd06503">
    <property type="entry name" value="ATP-synt_Fo_b"/>
    <property type="match status" value="1"/>
</dbReference>
<evidence type="ECO:0000256" key="6">
    <source>
        <dbReference type="ARBA" id="ARBA00022781"/>
    </source>
</evidence>
<evidence type="ECO:0000256" key="1">
    <source>
        <dbReference type="ARBA" id="ARBA00005513"/>
    </source>
</evidence>
<dbReference type="AlphaFoldDB" id="A0A1G2H552"/>
<keyword evidence="5 13" id="KW-0812">Transmembrane</keyword>
<evidence type="ECO:0000256" key="7">
    <source>
        <dbReference type="ARBA" id="ARBA00022989"/>
    </source>
</evidence>
<dbReference type="EMBL" id="MHOD01000027">
    <property type="protein sequence ID" value="OGZ57593.1"/>
    <property type="molecule type" value="Genomic_DNA"/>
</dbReference>
<comment type="subunit">
    <text evidence="13">F-type ATPases have 2 components, F(1) - the catalytic core - and F(0) - the membrane proton channel. F(1) has five subunits: alpha(3), beta(3), gamma(1), delta(1), epsilon(1). F(0) has three main subunits: a(1), b(2) and c(10-14). The alpha and beta chains form an alternating ring which encloses part of the gamma chain. F(1) is attached to F(0) by a central stalk formed by the gamma and epsilon chains, while a peripheral stalk is formed by the delta and b chains.</text>
</comment>
<evidence type="ECO:0000256" key="3">
    <source>
        <dbReference type="ARBA" id="ARBA00022475"/>
    </source>
</evidence>
<reference evidence="16 17" key="1">
    <citation type="journal article" date="2016" name="Nat. Commun.">
        <title>Thousands of microbial genomes shed light on interconnected biogeochemical processes in an aquifer system.</title>
        <authorList>
            <person name="Anantharaman K."/>
            <person name="Brown C.T."/>
            <person name="Hug L.A."/>
            <person name="Sharon I."/>
            <person name="Castelle C.J."/>
            <person name="Probst A.J."/>
            <person name="Thomas B.C."/>
            <person name="Singh A."/>
            <person name="Wilkins M.J."/>
            <person name="Karaoz U."/>
            <person name="Brodie E.L."/>
            <person name="Williams K.H."/>
            <person name="Hubbard S.S."/>
            <person name="Banfield J.F."/>
        </authorList>
    </citation>
    <scope>NUCLEOTIDE SEQUENCE [LARGE SCALE GENOMIC DNA]</scope>
</reference>
<evidence type="ECO:0000256" key="9">
    <source>
        <dbReference type="ARBA" id="ARBA00023136"/>
    </source>
</evidence>